<evidence type="ECO:0000313" key="4">
    <source>
        <dbReference type="EMBL" id="GCF11041.1"/>
    </source>
</evidence>
<dbReference type="OrthoDB" id="9803333at2"/>
<proteinExistence type="inferred from homology"/>
<dbReference type="InterPro" id="IPR002347">
    <property type="entry name" value="SDR_fam"/>
</dbReference>
<dbReference type="PANTHER" id="PTHR43669">
    <property type="entry name" value="5-KETO-D-GLUCONATE 5-REDUCTASE"/>
    <property type="match status" value="1"/>
</dbReference>
<keyword evidence="2" id="KW-0560">Oxidoreductase</keyword>
<dbReference type="RefSeq" id="WP_149403890.1">
    <property type="nucleotide sequence ID" value="NZ_BIXY01000092.1"/>
</dbReference>
<evidence type="ECO:0000256" key="2">
    <source>
        <dbReference type="ARBA" id="ARBA00023002"/>
    </source>
</evidence>
<dbReference type="InterPro" id="IPR036291">
    <property type="entry name" value="NAD(P)-bd_dom_sf"/>
</dbReference>
<protein>
    <submittedName>
        <fullName evidence="4">Short-chain dehydrogenase</fullName>
    </submittedName>
</protein>
<gene>
    <name evidence="4" type="ORF">KDI_46050</name>
</gene>
<dbReference type="PRINTS" id="PR00080">
    <property type="entry name" value="SDRFAMILY"/>
</dbReference>
<dbReference type="EMBL" id="BIXY01000092">
    <property type="protein sequence ID" value="GCF11041.1"/>
    <property type="molecule type" value="Genomic_DNA"/>
</dbReference>
<name>A0A5A5THI7_9CHLR</name>
<evidence type="ECO:0000313" key="5">
    <source>
        <dbReference type="Proteomes" id="UP000322530"/>
    </source>
</evidence>
<dbReference type="PANTHER" id="PTHR43669:SF3">
    <property type="entry name" value="ALCOHOL DEHYDROGENASE, PUTATIVE (AFU_ORTHOLOGUE AFUA_3G03445)-RELATED"/>
    <property type="match status" value="1"/>
</dbReference>
<feature type="domain" description="Ketoreductase" evidence="3">
    <location>
        <begin position="7"/>
        <end position="181"/>
    </location>
</feature>
<dbReference type="InterPro" id="IPR057326">
    <property type="entry name" value="KR_dom"/>
</dbReference>
<dbReference type="InterPro" id="IPR020904">
    <property type="entry name" value="Sc_DH/Rdtase_CS"/>
</dbReference>
<keyword evidence="5" id="KW-1185">Reference proteome</keyword>
<dbReference type="CDD" id="cd05233">
    <property type="entry name" value="SDR_c"/>
    <property type="match status" value="1"/>
</dbReference>
<reference evidence="4 5" key="1">
    <citation type="submission" date="2019-01" db="EMBL/GenBank/DDBJ databases">
        <title>Draft genome sequence of Dictyobacter sp. Uno17.</title>
        <authorList>
            <person name="Wang C.M."/>
            <person name="Zheng Y."/>
            <person name="Sakai Y."/>
            <person name="Abe K."/>
            <person name="Yokota A."/>
            <person name="Yabe S."/>
        </authorList>
    </citation>
    <scope>NUCLEOTIDE SEQUENCE [LARGE SCALE GENOMIC DNA]</scope>
    <source>
        <strain evidence="4 5">Uno17</strain>
    </source>
</reference>
<organism evidence="4 5">
    <name type="scientific">Dictyobacter arantiisoli</name>
    <dbReference type="NCBI Taxonomy" id="2014874"/>
    <lineage>
        <taxon>Bacteria</taxon>
        <taxon>Bacillati</taxon>
        <taxon>Chloroflexota</taxon>
        <taxon>Ktedonobacteria</taxon>
        <taxon>Ktedonobacterales</taxon>
        <taxon>Dictyobacteraceae</taxon>
        <taxon>Dictyobacter</taxon>
    </lineage>
</organism>
<dbReference type="SMART" id="SM00822">
    <property type="entry name" value="PKS_KR"/>
    <property type="match status" value="1"/>
</dbReference>
<dbReference type="SUPFAM" id="SSF51735">
    <property type="entry name" value="NAD(P)-binding Rossmann-fold domains"/>
    <property type="match status" value="1"/>
</dbReference>
<dbReference type="Gene3D" id="3.40.50.720">
    <property type="entry name" value="NAD(P)-binding Rossmann-like Domain"/>
    <property type="match status" value="1"/>
</dbReference>
<dbReference type="AlphaFoldDB" id="A0A5A5THI7"/>
<evidence type="ECO:0000259" key="3">
    <source>
        <dbReference type="SMART" id="SM00822"/>
    </source>
</evidence>
<sequence>MNTLQGKVALITGGGSGIGLATAREFHAQGARVVLAGRDRHKLEAVATQLGPDVVAIPTDVTKMSDLDALMAQTQETFGNLDILFVNAGITGSRTLAKTDEVFFDELMDTNFKGAYFTIQRALPILNDQASIILAGSVSALVGGTAISVYSASKAALHSLARTLSSELLGRGIRVNTITTGPTETGILERAGYPPEVVLAVRQAFTSLVPVKRLGRPEEVAKVALFLASSDSSFVVGTEIAVDGGITASIGPSPVQNQ</sequence>
<dbReference type="GO" id="GO:0016491">
    <property type="term" value="F:oxidoreductase activity"/>
    <property type="evidence" value="ECO:0007669"/>
    <property type="project" value="UniProtKB-KW"/>
</dbReference>
<dbReference type="PRINTS" id="PR00081">
    <property type="entry name" value="GDHRDH"/>
</dbReference>
<dbReference type="FunFam" id="3.40.50.720:FF:000084">
    <property type="entry name" value="Short-chain dehydrogenase reductase"/>
    <property type="match status" value="1"/>
</dbReference>
<dbReference type="Pfam" id="PF13561">
    <property type="entry name" value="adh_short_C2"/>
    <property type="match status" value="1"/>
</dbReference>
<evidence type="ECO:0000256" key="1">
    <source>
        <dbReference type="ARBA" id="ARBA00006484"/>
    </source>
</evidence>
<accession>A0A5A5THI7</accession>
<comment type="similarity">
    <text evidence="1">Belongs to the short-chain dehydrogenases/reductases (SDR) family.</text>
</comment>
<comment type="caution">
    <text evidence="4">The sequence shown here is derived from an EMBL/GenBank/DDBJ whole genome shotgun (WGS) entry which is preliminary data.</text>
</comment>
<dbReference type="Proteomes" id="UP000322530">
    <property type="component" value="Unassembled WGS sequence"/>
</dbReference>
<dbReference type="PROSITE" id="PS00061">
    <property type="entry name" value="ADH_SHORT"/>
    <property type="match status" value="1"/>
</dbReference>